<evidence type="ECO:0000256" key="1">
    <source>
        <dbReference type="ARBA" id="ARBA00022729"/>
    </source>
</evidence>
<evidence type="ECO:0000313" key="2">
    <source>
        <dbReference type="EMBL" id="MBB2177234.1"/>
    </source>
</evidence>
<accession>A0A7W4J9M8</accession>
<protein>
    <submittedName>
        <fullName evidence="2">Solute-binding protein</fullName>
    </submittedName>
</protein>
<dbReference type="Pfam" id="PF13531">
    <property type="entry name" value="SBP_bac_11"/>
    <property type="match status" value="1"/>
</dbReference>
<reference evidence="2 3" key="1">
    <citation type="submission" date="2020-04" db="EMBL/GenBank/DDBJ databases">
        <title>Description of novel Gluconacetobacter.</title>
        <authorList>
            <person name="Sombolestani A."/>
        </authorList>
    </citation>
    <scope>NUCLEOTIDE SEQUENCE [LARGE SCALE GENOMIC DNA]</scope>
    <source>
        <strain evidence="2 3">LMG 21312</strain>
    </source>
</reference>
<keyword evidence="3" id="KW-1185">Reference proteome</keyword>
<keyword evidence="1" id="KW-0732">Signal</keyword>
<gene>
    <name evidence="2" type="ORF">HLH21_15080</name>
</gene>
<dbReference type="PANTHER" id="PTHR30006">
    <property type="entry name" value="THIAMINE-BINDING PERIPLASMIC PROTEIN-RELATED"/>
    <property type="match status" value="1"/>
</dbReference>
<dbReference type="RefSeq" id="WP_182944579.1">
    <property type="nucleotide sequence ID" value="NZ_JABEQH010000024.1"/>
</dbReference>
<organism evidence="2 3">
    <name type="scientific">Gluconacetobacter johannae</name>
    <dbReference type="NCBI Taxonomy" id="112140"/>
    <lineage>
        <taxon>Bacteria</taxon>
        <taxon>Pseudomonadati</taxon>
        <taxon>Pseudomonadota</taxon>
        <taxon>Alphaproteobacteria</taxon>
        <taxon>Acetobacterales</taxon>
        <taxon>Acetobacteraceae</taxon>
        <taxon>Gluconacetobacter</taxon>
    </lineage>
</organism>
<sequence length="332" mass="35043">MIRMRVAAAVLGMLVLWCLTGLSGARRPGLVIYSSVGASPAVASAFTRETGIPATVVVMSTGGLLARVSAEAHHPRWDVLWFEGDGGAAALDRSGLLARGLTPDLDWTPVGRGLLPADGAYVVTSFTLAGVFLSRTGRGPASSPGPSDLSAVRVGMPNPALSGPAYPLLAGMMEQGGGWPAGQAVLRRMGAAGLLVAPSNPSVLLALRAGRIDVGLVQSSAAITLSRQDSRYAVRIPRPAIILPAVAAVAADRPADRRRVATGFLRFVMRPDIQAIRMHQSSHDHLFWPVTTAPAQPDLPDIATLRLIHPDPTTWGLRQAEVTTWFERTIVR</sequence>
<dbReference type="SUPFAM" id="SSF53850">
    <property type="entry name" value="Periplasmic binding protein-like II"/>
    <property type="match status" value="1"/>
</dbReference>
<dbReference type="AlphaFoldDB" id="A0A7W4J9M8"/>
<evidence type="ECO:0000313" key="3">
    <source>
        <dbReference type="Proteomes" id="UP000561066"/>
    </source>
</evidence>
<dbReference type="Proteomes" id="UP000561066">
    <property type="component" value="Unassembled WGS sequence"/>
</dbReference>
<name>A0A7W4J9M8_9PROT</name>
<dbReference type="Gene3D" id="3.40.190.10">
    <property type="entry name" value="Periplasmic binding protein-like II"/>
    <property type="match status" value="2"/>
</dbReference>
<comment type="caution">
    <text evidence="2">The sequence shown here is derived from an EMBL/GenBank/DDBJ whole genome shotgun (WGS) entry which is preliminary data.</text>
</comment>
<proteinExistence type="predicted"/>
<dbReference type="EMBL" id="JABEQH010000024">
    <property type="protein sequence ID" value="MBB2177234.1"/>
    <property type="molecule type" value="Genomic_DNA"/>
</dbReference>